<dbReference type="CDD" id="cd00616">
    <property type="entry name" value="AHBA_syn"/>
    <property type="match status" value="1"/>
</dbReference>
<feature type="non-terminal residue" evidence="1">
    <location>
        <position position="1"/>
    </location>
</feature>
<keyword evidence="1" id="KW-0032">Aminotransferase</keyword>
<dbReference type="InterPro" id="IPR015424">
    <property type="entry name" value="PyrdxlP-dep_Trfase"/>
</dbReference>
<gene>
    <name evidence="1" type="ORF">MNBD_NITROSPINAE04-2195</name>
</gene>
<dbReference type="PIRSF" id="PIRSF000390">
    <property type="entry name" value="PLP_StrS"/>
    <property type="match status" value="1"/>
</dbReference>
<dbReference type="AlphaFoldDB" id="A0A3B1BDD4"/>
<sequence length="324" mass="35023">KRAVTCSSGTDALLMTLMALNVGRGDAVFTSPFTFFATAEVISLLGATPVFVDIDSRTFNIDPSQLEKKIDLVKKEKSLKPSCVIPVDLFGLPADYDSIKSVTEGNGLFVLEDAAQSFGAEYKGRKAGSLGGAAALSFFPAKPLGCYGDGGAVLTDDENLADAMESIRVHGQSNDKYSNSRIGLNARFDTIQAAALLPKLEIFPDELEERHRVAKRYTEGLEGYVETPFAPDQFQSAWAQYSVMSDSRNHIRAALKAGGAPTAVYYSTPLHLQKAFSSLGHRKGDFPVAESVADKIFSLPMGPYLTGDQQDKIIHIIKRSVKGK</sequence>
<dbReference type="PANTHER" id="PTHR30244:SF42">
    <property type="entry name" value="UDP-2-ACETAMIDO-2-DEOXY-3-OXO-D-GLUCURONATE AMINOTRANSFERASE"/>
    <property type="match status" value="1"/>
</dbReference>
<dbReference type="GO" id="GO:0030170">
    <property type="term" value="F:pyridoxal phosphate binding"/>
    <property type="evidence" value="ECO:0007669"/>
    <property type="project" value="TreeGrafter"/>
</dbReference>
<proteinExistence type="predicted"/>
<dbReference type="GO" id="GO:0000271">
    <property type="term" value="P:polysaccharide biosynthetic process"/>
    <property type="evidence" value="ECO:0007669"/>
    <property type="project" value="TreeGrafter"/>
</dbReference>
<dbReference type="SUPFAM" id="SSF53383">
    <property type="entry name" value="PLP-dependent transferases"/>
    <property type="match status" value="1"/>
</dbReference>
<dbReference type="Pfam" id="PF01041">
    <property type="entry name" value="DegT_DnrJ_EryC1"/>
    <property type="match status" value="1"/>
</dbReference>
<dbReference type="GO" id="GO:0008483">
    <property type="term" value="F:transaminase activity"/>
    <property type="evidence" value="ECO:0007669"/>
    <property type="project" value="UniProtKB-KW"/>
</dbReference>
<keyword evidence="1" id="KW-0808">Transferase</keyword>
<protein>
    <submittedName>
        <fullName evidence="1">DegT/DnrJ/EryC1/StrS aminotransferase</fullName>
    </submittedName>
</protein>
<name>A0A3B1BDD4_9ZZZZ</name>
<dbReference type="EMBL" id="UOGA01000060">
    <property type="protein sequence ID" value="VAX16286.1"/>
    <property type="molecule type" value="Genomic_DNA"/>
</dbReference>
<dbReference type="Gene3D" id="3.40.640.10">
    <property type="entry name" value="Type I PLP-dependent aspartate aminotransferase-like (Major domain)"/>
    <property type="match status" value="1"/>
</dbReference>
<organism evidence="1">
    <name type="scientific">hydrothermal vent metagenome</name>
    <dbReference type="NCBI Taxonomy" id="652676"/>
    <lineage>
        <taxon>unclassified sequences</taxon>
        <taxon>metagenomes</taxon>
        <taxon>ecological metagenomes</taxon>
    </lineage>
</organism>
<reference evidence="1" key="1">
    <citation type="submission" date="2018-06" db="EMBL/GenBank/DDBJ databases">
        <authorList>
            <person name="Zhirakovskaya E."/>
        </authorList>
    </citation>
    <scope>NUCLEOTIDE SEQUENCE</scope>
</reference>
<evidence type="ECO:0000313" key="1">
    <source>
        <dbReference type="EMBL" id="VAX16286.1"/>
    </source>
</evidence>
<dbReference type="PANTHER" id="PTHR30244">
    <property type="entry name" value="TRANSAMINASE"/>
    <property type="match status" value="1"/>
</dbReference>
<dbReference type="InterPro" id="IPR000653">
    <property type="entry name" value="DegT/StrS_aminotransferase"/>
</dbReference>
<accession>A0A3B1BDD4</accession>
<dbReference type="InterPro" id="IPR015421">
    <property type="entry name" value="PyrdxlP-dep_Trfase_major"/>
</dbReference>